<proteinExistence type="predicted"/>
<protein>
    <submittedName>
        <fullName evidence="2">Uncharacterized protein</fullName>
    </submittedName>
</protein>
<keyword evidence="1" id="KW-0472">Membrane</keyword>
<reference evidence="2" key="1">
    <citation type="submission" date="2021-01" db="EMBL/GenBank/DDBJ databases">
        <authorList>
            <person name="Li R."/>
            <person name="Bekaert M."/>
        </authorList>
    </citation>
    <scope>NUCLEOTIDE SEQUENCE</scope>
    <source>
        <strain evidence="2">Farmed</strain>
    </source>
</reference>
<evidence type="ECO:0000313" key="3">
    <source>
        <dbReference type="Proteomes" id="UP000597762"/>
    </source>
</evidence>
<keyword evidence="1" id="KW-1133">Transmembrane helix</keyword>
<comment type="caution">
    <text evidence="2">The sequence shown here is derived from an EMBL/GenBank/DDBJ whole genome shotgun (WGS) entry which is preliminary data.</text>
</comment>
<feature type="transmembrane region" description="Helical" evidence="1">
    <location>
        <begin position="242"/>
        <end position="267"/>
    </location>
</feature>
<name>A0A812AQQ7_ACAPH</name>
<dbReference type="Proteomes" id="UP000597762">
    <property type="component" value="Unassembled WGS sequence"/>
</dbReference>
<evidence type="ECO:0000313" key="2">
    <source>
        <dbReference type="EMBL" id="CAE1153194.1"/>
    </source>
</evidence>
<gene>
    <name evidence="2" type="ORF">SPHA_3790</name>
</gene>
<feature type="transmembrane region" description="Helical" evidence="1">
    <location>
        <begin position="77"/>
        <end position="102"/>
    </location>
</feature>
<feature type="transmembrane region" description="Helical" evidence="1">
    <location>
        <begin position="43"/>
        <end position="65"/>
    </location>
</feature>
<sequence>MVKCLLLSIYLSVHYQLLSLSINVSIYVSIYIRSLSHYLSIDLLIFCHCLFYLSSSAHIYLYIYLNLFISKCPNLFTSIYLSILIFLSRFKSFLSIFFSLLCRQGSLLGDQTPFFLHLFSSCPPGNYVFLLRPLEGENLLKQVLQIPLMNFFSIFFSGASSRGLLKTFSEGETCPQQIYYPCILHLWANAACLFSRESENEPLLSAVSFPTAAKVQSQFSPPPQKGAQPICLFFLPPSLSFFLSFILSFILSVLLVASPLFFLSFFLSFFPFITNSNPFVCFSSLPFFLSFFLSFLSFFLSFFLIS</sequence>
<keyword evidence="3" id="KW-1185">Reference proteome</keyword>
<keyword evidence="1" id="KW-0812">Transmembrane</keyword>
<dbReference type="EMBL" id="CAHIKZ030000113">
    <property type="protein sequence ID" value="CAE1153194.1"/>
    <property type="molecule type" value="Genomic_DNA"/>
</dbReference>
<feature type="transmembrane region" description="Helical" evidence="1">
    <location>
        <begin position="279"/>
        <end position="305"/>
    </location>
</feature>
<dbReference type="AlphaFoldDB" id="A0A812AQQ7"/>
<accession>A0A812AQQ7</accession>
<organism evidence="2 3">
    <name type="scientific">Acanthosepion pharaonis</name>
    <name type="common">Pharaoh cuttlefish</name>
    <name type="synonym">Sepia pharaonis</name>
    <dbReference type="NCBI Taxonomy" id="158019"/>
    <lineage>
        <taxon>Eukaryota</taxon>
        <taxon>Metazoa</taxon>
        <taxon>Spiralia</taxon>
        <taxon>Lophotrochozoa</taxon>
        <taxon>Mollusca</taxon>
        <taxon>Cephalopoda</taxon>
        <taxon>Coleoidea</taxon>
        <taxon>Decapodiformes</taxon>
        <taxon>Sepiida</taxon>
        <taxon>Sepiina</taxon>
        <taxon>Sepiidae</taxon>
        <taxon>Acanthosepion</taxon>
    </lineage>
</organism>
<feature type="transmembrane region" description="Helical" evidence="1">
    <location>
        <begin position="12"/>
        <end position="31"/>
    </location>
</feature>
<evidence type="ECO:0000256" key="1">
    <source>
        <dbReference type="SAM" id="Phobius"/>
    </source>
</evidence>